<feature type="domain" description="DNA methylase adenine-specific" evidence="7">
    <location>
        <begin position="296"/>
        <end position="512"/>
    </location>
</feature>
<dbReference type="PANTHER" id="PTHR42933">
    <property type="entry name" value="SLR6095 PROTEIN"/>
    <property type="match status" value="1"/>
</dbReference>
<protein>
    <recommendedName>
        <fullName evidence="1">site-specific DNA-methyltransferase (adenine-specific)</fullName>
        <ecNumber evidence="1">2.1.1.72</ecNumber>
    </recommendedName>
</protein>
<dbReference type="PANTHER" id="PTHR42933:SF1">
    <property type="entry name" value="SITE-SPECIFIC DNA-METHYLTRANSFERASE (ADENINE-SPECIFIC)"/>
    <property type="match status" value="1"/>
</dbReference>
<keyword evidence="3" id="KW-0808">Transferase</keyword>
<gene>
    <name evidence="8" type="primary">bcgIA</name>
    <name evidence="8" type="ORF">MP11Mi_34350</name>
</gene>
<dbReference type="GO" id="GO:0009007">
    <property type="term" value="F:site-specific DNA-methyltransferase (adenine-specific) activity"/>
    <property type="evidence" value="ECO:0007669"/>
    <property type="project" value="UniProtKB-EC"/>
</dbReference>
<evidence type="ECO:0000256" key="4">
    <source>
        <dbReference type="ARBA" id="ARBA00022691"/>
    </source>
</evidence>
<proteinExistence type="predicted"/>
<dbReference type="Gene3D" id="3.40.50.150">
    <property type="entry name" value="Vaccinia Virus protein VP39"/>
    <property type="match status" value="1"/>
</dbReference>
<dbReference type="EMBL" id="CP128986">
    <property type="protein sequence ID" value="WOC14320.1"/>
    <property type="molecule type" value="Genomic_DNA"/>
</dbReference>
<dbReference type="AlphaFoldDB" id="A0AA97GWV9"/>
<organism evidence="8">
    <name type="scientific">Gordonia sp. MP11Mi</name>
    <dbReference type="NCBI Taxonomy" id="3022769"/>
    <lineage>
        <taxon>Bacteria</taxon>
        <taxon>Bacillati</taxon>
        <taxon>Actinomycetota</taxon>
        <taxon>Actinomycetes</taxon>
        <taxon>Mycobacteriales</taxon>
        <taxon>Gordoniaceae</taxon>
        <taxon>Gordonia</taxon>
    </lineage>
</organism>
<keyword evidence="8" id="KW-0378">Hydrolase</keyword>
<evidence type="ECO:0000256" key="5">
    <source>
        <dbReference type="ARBA" id="ARBA00022747"/>
    </source>
</evidence>
<dbReference type="Pfam" id="PF02384">
    <property type="entry name" value="N6_Mtase"/>
    <property type="match status" value="1"/>
</dbReference>
<reference evidence="8" key="1">
    <citation type="submission" date="2023-06" db="EMBL/GenBank/DDBJ databases">
        <title>Gordonia sp. nov. and Pseudochrobactrum sp. nov., two species isolated from the burying beetle Nicrophorus vespilloides.</title>
        <authorList>
            <person name="Poehlein A."/>
            <person name="Guzman J."/>
            <person name="Daniel R."/>
            <person name="Vilcinskas A."/>
        </authorList>
    </citation>
    <scope>NUCLEOTIDE SEQUENCE</scope>
    <source>
        <strain evidence="8">MP11Mi</strain>
    </source>
</reference>
<dbReference type="GO" id="GO:0009307">
    <property type="term" value="P:DNA restriction-modification system"/>
    <property type="evidence" value="ECO:0007669"/>
    <property type="project" value="UniProtKB-KW"/>
</dbReference>
<evidence type="ECO:0000259" key="7">
    <source>
        <dbReference type="Pfam" id="PF02384"/>
    </source>
</evidence>
<dbReference type="PRINTS" id="PR00507">
    <property type="entry name" value="N12N6MTFRASE"/>
</dbReference>
<dbReference type="GO" id="GO:0016787">
    <property type="term" value="F:hydrolase activity"/>
    <property type="evidence" value="ECO:0007669"/>
    <property type="project" value="UniProtKB-KW"/>
</dbReference>
<dbReference type="GO" id="GO:0032259">
    <property type="term" value="P:methylation"/>
    <property type="evidence" value="ECO:0007669"/>
    <property type="project" value="UniProtKB-KW"/>
</dbReference>
<dbReference type="InterPro" id="IPR051537">
    <property type="entry name" value="DNA_Adenine_Mtase"/>
</dbReference>
<sequence length="626" mass="69144">MANERITEDLVEAELRSLGFYDDDEKVIVEKQQSAVDSIRSGLSKASKSGKGNAGYPEFIITSPDTPDMVVLVECKADTKFHESANRDKPVEYAVDGVLHYASFLSSKYTVICIAVSGKGKSANWSFFVMPKGTTDVKALVSPQGATITAMIGMDDLIRAASFDPNVQRQREKDLISFSVEMHEFMRDEAELEEKEKPLAVAGTLIALNDPVFAKTYDQYPPKDLPAFWIQSIKKVIQDAKLPNAKLTNMTQPFTGIQVHPELSKATKAYPKGLLNQIVTMLAEQVMPFITVYHDFDVVGAFYGEFLKYTGGDGKGLGIVLTPKHVTELFGLLANVTKDSVVLDICAGTGGYLISAMNQMMKSATTEAEVESIKKDRLIGVEQNPSMYALAASNMILRGDGKANLYQGSCFDVAISRAIRGHKANVGLLNPPYAKTKEDLYELRFVDHMLDALDKGGIGIAIVPISCATAPSDDKRTLLKKHTLEAVMSMPPEVFSPVGVVTCVMVFTAGIPHSVSNRKSWFGYWREDGFVKTKHLGRIDMYGRWPEIRNHWVDMFRNREVVVGESVMQQVGADDEWVAEAYLETDYSGLSKEQFERVLLDYAVFSLSRSIEDATGSDTESVEEGE</sequence>
<keyword evidence="5" id="KW-0680">Restriction system</keyword>
<evidence type="ECO:0000256" key="3">
    <source>
        <dbReference type="ARBA" id="ARBA00022679"/>
    </source>
</evidence>
<dbReference type="SUPFAM" id="SSF53335">
    <property type="entry name" value="S-adenosyl-L-methionine-dependent methyltransferases"/>
    <property type="match status" value="1"/>
</dbReference>
<dbReference type="EC" id="2.1.1.72" evidence="1"/>
<keyword evidence="4" id="KW-0949">S-adenosyl-L-methionine</keyword>
<dbReference type="GO" id="GO:0003677">
    <property type="term" value="F:DNA binding"/>
    <property type="evidence" value="ECO:0007669"/>
    <property type="project" value="InterPro"/>
</dbReference>
<dbReference type="RefSeq" id="WP_420040071.1">
    <property type="nucleotide sequence ID" value="NZ_CP128986.1"/>
</dbReference>
<comment type="catalytic activity">
    <reaction evidence="6">
        <text>a 2'-deoxyadenosine in DNA + S-adenosyl-L-methionine = an N(6)-methyl-2'-deoxyadenosine in DNA + S-adenosyl-L-homocysteine + H(+)</text>
        <dbReference type="Rhea" id="RHEA:15197"/>
        <dbReference type="Rhea" id="RHEA-COMP:12418"/>
        <dbReference type="Rhea" id="RHEA-COMP:12419"/>
        <dbReference type="ChEBI" id="CHEBI:15378"/>
        <dbReference type="ChEBI" id="CHEBI:57856"/>
        <dbReference type="ChEBI" id="CHEBI:59789"/>
        <dbReference type="ChEBI" id="CHEBI:90615"/>
        <dbReference type="ChEBI" id="CHEBI:90616"/>
        <dbReference type="EC" id="2.1.1.72"/>
    </reaction>
</comment>
<dbReference type="InterPro" id="IPR029063">
    <property type="entry name" value="SAM-dependent_MTases_sf"/>
</dbReference>
<dbReference type="InterPro" id="IPR003356">
    <property type="entry name" value="DNA_methylase_A-5"/>
</dbReference>
<keyword evidence="2" id="KW-0489">Methyltransferase</keyword>
<evidence type="ECO:0000256" key="2">
    <source>
        <dbReference type="ARBA" id="ARBA00022603"/>
    </source>
</evidence>
<evidence type="ECO:0000256" key="6">
    <source>
        <dbReference type="ARBA" id="ARBA00047942"/>
    </source>
</evidence>
<dbReference type="GO" id="GO:0008170">
    <property type="term" value="F:N-methyltransferase activity"/>
    <property type="evidence" value="ECO:0007669"/>
    <property type="project" value="InterPro"/>
</dbReference>
<accession>A0AA97GWV9</accession>
<evidence type="ECO:0000313" key="8">
    <source>
        <dbReference type="EMBL" id="WOC14320.1"/>
    </source>
</evidence>
<evidence type="ECO:0000256" key="1">
    <source>
        <dbReference type="ARBA" id="ARBA00011900"/>
    </source>
</evidence>
<name>A0AA97GWV9_9ACTN</name>
<dbReference type="CDD" id="cd02440">
    <property type="entry name" value="AdoMet_MTases"/>
    <property type="match status" value="1"/>
</dbReference>